<dbReference type="InParanoid" id="A0A1S0TTT2"/>
<feature type="compositionally biased region" description="Basic and acidic residues" evidence="1">
    <location>
        <begin position="31"/>
        <end position="48"/>
    </location>
</feature>
<dbReference type="OrthoDB" id="6332053at2759"/>
<feature type="region of interest" description="Disordered" evidence="1">
    <location>
        <begin position="13"/>
        <end position="48"/>
    </location>
</feature>
<evidence type="ECO:0000313" key="2">
    <source>
        <dbReference type="EMBL" id="EFO20082.1"/>
    </source>
</evidence>
<dbReference type="CTD" id="9945837"/>
<dbReference type="GeneID" id="9945837"/>
<sequence>MAAHKTFIIKRKLAKKAKQNRQTITPMGSYEDGKQDPLQCEKKTLAPN</sequence>
<evidence type="ECO:0000256" key="1">
    <source>
        <dbReference type="SAM" id="MobiDB-lite"/>
    </source>
</evidence>
<protein>
    <submittedName>
        <fullName evidence="2">Uncharacterized protein</fullName>
    </submittedName>
</protein>
<dbReference type="Gene3D" id="1.10.1620.10">
    <property type="entry name" value="Ribosomal protein L39e"/>
    <property type="match status" value="1"/>
</dbReference>
<reference evidence="2" key="1">
    <citation type="submission" date="2012-04" db="EMBL/GenBank/DDBJ databases">
        <title>The Genome Sequence of Loa loa.</title>
        <authorList>
            <consortium name="The Broad Institute Genome Sequencing Platform"/>
            <consortium name="Broad Institute Genome Sequencing Center for Infectious Disease"/>
            <person name="Nutman T.B."/>
            <person name="Fink D.L."/>
            <person name="Russ C."/>
            <person name="Young S."/>
            <person name="Zeng Q."/>
            <person name="Gargeya S."/>
            <person name="Alvarado L."/>
            <person name="Berlin A."/>
            <person name="Chapman S.B."/>
            <person name="Chen Z."/>
            <person name="Freedman E."/>
            <person name="Gellesch M."/>
            <person name="Goldberg J."/>
            <person name="Griggs A."/>
            <person name="Gujja S."/>
            <person name="Heilman E.R."/>
            <person name="Heiman D."/>
            <person name="Howarth C."/>
            <person name="Mehta T."/>
            <person name="Neiman D."/>
            <person name="Pearson M."/>
            <person name="Roberts A."/>
            <person name="Saif S."/>
            <person name="Shea T."/>
            <person name="Shenoy N."/>
            <person name="Sisk P."/>
            <person name="Stolte C."/>
            <person name="Sykes S."/>
            <person name="White J."/>
            <person name="Yandava C."/>
            <person name="Haas B."/>
            <person name="Henn M.R."/>
            <person name="Nusbaum C."/>
            <person name="Birren B."/>
        </authorList>
    </citation>
    <scope>NUCLEOTIDE SEQUENCE [LARGE SCALE GENOMIC DNA]</scope>
</reference>
<proteinExistence type="predicted"/>
<gene>
    <name evidence="2" type="ORF">LOAG_08411</name>
</gene>
<name>A0A1S0TTT2_LOALO</name>
<organism evidence="2">
    <name type="scientific">Loa loa</name>
    <name type="common">Eye worm</name>
    <name type="synonym">Filaria loa</name>
    <dbReference type="NCBI Taxonomy" id="7209"/>
    <lineage>
        <taxon>Eukaryota</taxon>
        <taxon>Metazoa</taxon>
        <taxon>Ecdysozoa</taxon>
        <taxon>Nematoda</taxon>
        <taxon>Chromadorea</taxon>
        <taxon>Rhabditida</taxon>
        <taxon>Spirurina</taxon>
        <taxon>Spiruromorpha</taxon>
        <taxon>Filarioidea</taxon>
        <taxon>Onchocercidae</taxon>
        <taxon>Loa</taxon>
    </lineage>
</organism>
<dbReference type="RefSeq" id="XP_003143989.1">
    <property type="nucleotide sequence ID" value="XM_003143941.1"/>
</dbReference>
<dbReference type="EMBL" id="JH712231">
    <property type="protein sequence ID" value="EFO20082.1"/>
    <property type="molecule type" value="Genomic_DNA"/>
</dbReference>
<dbReference type="InterPro" id="IPR023626">
    <property type="entry name" value="Ribosomal_eL39_dom_sf"/>
</dbReference>
<accession>A0A1S0TTT2</accession>
<dbReference type="AlphaFoldDB" id="A0A1S0TTT2"/>
<dbReference type="KEGG" id="loa:LOAG_08411"/>